<accession>A0A7W5V9F3</accession>
<dbReference type="Proteomes" id="UP000579945">
    <property type="component" value="Unassembled WGS sequence"/>
</dbReference>
<organism evidence="1 2">
    <name type="scientific">Nonomuraea dietziae</name>
    <dbReference type="NCBI Taxonomy" id="65515"/>
    <lineage>
        <taxon>Bacteria</taxon>
        <taxon>Bacillati</taxon>
        <taxon>Actinomycetota</taxon>
        <taxon>Actinomycetes</taxon>
        <taxon>Streptosporangiales</taxon>
        <taxon>Streptosporangiaceae</taxon>
        <taxon>Nonomuraea</taxon>
    </lineage>
</organism>
<comment type="caution">
    <text evidence="1">The sequence shown here is derived from an EMBL/GenBank/DDBJ whole genome shotgun (WGS) entry which is preliminary data.</text>
</comment>
<evidence type="ECO:0000313" key="2">
    <source>
        <dbReference type="Proteomes" id="UP000579945"/>
    </source>
</evidence>
<sequence length="108" mass="11189">MPDGTARQERLGDLLHGDGGLHAGLDAALLKEVLERQAVDHRAQHAHVVASATVETAGGQGGAAEHVPAAHHDRHLNALTDGFGDGVGHMPDHAWIDAHRLAAGESLA</sequence>
<name>A0A7W5V9F3_9ACTN</name>
<protein>
    <submittedName>
        <fullName evidence="1">Uncharacterized protein</fullName>
    </submittedName>
</protein>
<proteinExistence type="predicted"/>
<gene>
    <name evidence="1" type="ORF">FHR33_003574</name>
</gene>
<evidence type="ECO:0000313" key="1">
    <source>
        <dbReference type="EMBL" id="MBB3727714.1"/>
    </source>
</evidence>
<reference evidence="1 2" key="1">
    <citation type="submission" date="2020-08" db="EMBL/GenBank/DDBJ databases">
        <title>Sequencing the genomes of 1000 actinobacteria strains.</title>
        <authorList>
            <person name="Klenk H.-P."/>
        </authorList>
    </citation>
    <scope>NUCLEOTIDE SEQUENCE [LARGE SCALE GENOMIC DNA]</scope>
    <source>
        <strain evidence="1 2">DSM 44320</strain>
    </source>
</reference>
<dbReference type="AlphaFoldDB" id="A0A7W5V9F3"/>
<keyword evidence="2" id="KW-1185">Reference proteome</keyword>
<dbReference type="EMBL" id="JACIBV010000001">
    <property type="protein sequence ID" value="MBB3727714.1"/>
    <property type="molecule type" value="Genomic_DNA"/>
</dbReference>